<dbReference type="EMBL" id="GEBQ01001189">
    <property type="protein sequence ID" value="JAT38788.1"/>
    <property type="molecule type" value="Transcribed_RNA"/>
</dbReference>
<accession>A0A1B6MS96</accession>
<evidence type="ECO:0000313" key="2">
    <source>
        <dbReference type="EMBL" id="JAT38788.1"/>
    </source>
</evidence>
<dbReference type="InterPro" id="IPR019734">
    <property type="entry name" value="TPR_rpt"/>
</dbReference>
<reference evidence="2" key="1">
    <citation type="submission" date="2015-11" db="EMBL/GenBank/DDBJ databases">
        <title>De novo transcriptome assembly of four potential Pierce s Disease insect vectors from Arizona vineyards.</title>
        <authorList>
            <person name="Tassone E.E."/>
        </authorList>
    </citation>
    <scope>NUCLEOTIDE SEQUENCE</scope>
</reference>
<dbReference type="PANTHER" id="PTHR10098:SF108">
    <property type="entry name" value="TETRATRICOPEPTIDE REPEAT PROTEIN 28"/>
    <property type="match status" value="1"/>
</dbReference>
<feature type="repeat" description="TPR" evidence="1">
    <location>
        <begin position="107"/>
        <end position="140"/>
    </location>
</feature>
<dbReference type="AlphaFoldDB" id="A0A1B6MS96"/>
<dbReference type="Pfam" id="PF13424">
    <property type="entry name" value="TPR_12"/>
    <property type="match status" value="1"/>
</dbReference>
<gene>
    <name evidence="2" type="ORF">g.54141</name>
</gene>
<name>A0A1B6MS96_9HEMI</name>
<dbReference type="Pfam" id="PF13176">
    <property type="entry name" value="TPR_7"/>
    <property type="match status" value="1"/>
</dbReference>
<feature type="non-terminal residue" evidence="2">
    <location>
        <position position="1"/>
    </location>
</feature>
<feature type="non-terminal residue" evidence="2">
    <location>
        <position position="188"/>
    </location>
</feature>
<evidence type="ECO:0000256" key="1">
    <source>
        <dbReference type="PROSITE-ProRule" id="PRU00339"/>
    </source>
</evidence>
<keyword evidence="1" id="KW-0802">TPR repeat</keyword>
<dbReference type="PROSITE" id="PS50005">
    <property type="entry name" value="TPR"/>
    <property type="match status" value="1"/>
</dbReference>
<dbReference type="PANTHER" id="PTHR10098">
    <property type="entry name" value="RAPSYN-RELATED"/>
    <property type="match status" value="1"/>
</dbReference>
<sequence>GTACANSARELRQFPRLRRAHDVEGEAKACHFLGYAHYCLGNFREAVRYYDQDLALAKDLQDKMNMGRAYCNLGLAHLALGNLETALECQKYFLAIAHMTKHLPGKFRALGNIGDVLIKMGDVEEALKMYQRQLSFARQGRDRGLEATAYGALGLGNRLLRCFDKALGYHTQELTVRQEMGDLKGECR</sequence>
<proteinExistence type="predicted"/>
<organism evidence="2">
    <name type="scientific">Graphocephala atropunctata</name>
    <dbReference type="NCBI Taxonomy" id="36148"/>
    <lineage>
        <taxon>Eukaryota</taxon>
        <taxon>Metazoa</taxon>
        <taxon>Ecdysozoa</taxon>
        <taxon>Arthropoda</taxon>
        <taxon>Hexapoda</taxon>
        <taxon>Insecta</taxon>
        <taxon>Pterygota</taxon>
        <taxon>Neoptera</taxon>
        <taxon>Paraneoptera</taxon>
        <taxon>Hemiptera</taxon>
        <taxon>Auchenorrhyncha</taxon>
        <taxon>Membracoidea</taxon>
        <taxon>Cicadellidae</taxon>
        <taxon>Cicadellinae</taxon>
        <taxon>Cicadellini</taxon>
        <taxon>Graphocephala</taxon>
    </lineage>
</organism>
<dbReference type="InterPro" id="IPR011990">
    <property type="entry name" value="TPR-like_helical_dom_sf"/>
</dbReference>
<dbReference type="Pfam" id="PF13181">
    <property type="entry name" value="TPR_8"/>
    <property type="match status" value="1"/>
</dbReference>
<dbReference type="SMART" id="SM00028">
    <property type="entry name" value="TPR"/>
    <property type="match status" value="4"/>
</dbReference>
<dbReference type="SUPFAM" id="SSF48452">
    <property type="entry name" value="TPR-like"/>
    <property type="match status" value="1"/>
</dbReference>
<protein>
    <submittedName>
        <fullName evidence="2">Uncharacterized protein</fullName>
    </submittedName>
</protein>
<dbReference type="Gene3D" id="1.25.40.10">
    <property type="entry name" value="Tetratricopeptide repeat domain"/>
    <property type="match status" value="2"/>
</dbReference>